<reference evidence="2 3" key="1">
    <citation type="submission" date="2020-10" db="EMBL/GenBank/DDBJ databases">
        <title>Sequencing the genomes of 1000 actinobacteria strains.</title>
        <authorList>
            <person name="Klenk H.-P."/>
        </authorList>
    </citation>
    <scope>NUCLEOTIDE SEQUENCE [LARGE SCALE GENOMIC DNA]</scope>
    <source>
        <strain evidence="2 3">DSM 7307</strain>
    </source>
</reference>
<feature type="chain" id="PRO_5045636643" evidence="1">
    <location>
        <begin position="22"/>
        <end position="112"/>
    </location>
</feature>
<protein>
    <submittedName>
        <fullName evidence="2">Small secreted protein</fullName>
    </submittedName>
</protein>
<sequence>MKIRIVTLLACAILAACQTTAGKSSKDLKDYPEALAYKDCLWSRAVAYAPQNGSPLELGLIAANSCGSARQALLDAVSKNESPGFIRELSRRMEHSEPLVAADMIIAVRTRK</sequence>
<proteinExistence type="predicted"/>
<feature type="signal peptide" evidence="1">
    <location>
        <begin position="1"/>
        <end position="21"/>
    </location>
</feature>
<evidence type="ECO:0000256" key="1">
    <source>
        <dbReference type="SAM" id="SignalP"/>
    </source>
</evidence>
<dbReference type="Proteomes" id="UP000620262">
    <property type="component" value="Unassembled WGS sequence"/>
</dbReference>
<accession>A0ABR9ISZ2</accession>
<evidence type="ECO:0000313" key="2">
    <source>
        <dbReference type="EMBL" id="MBE1506258.1"/>
    </source>
</evidence>
<comment type="caution">
    <text evidence="2">The sequence shown here is derived from an EMBL/GenBank/DDBJ whole genome shotgun (WGS) entry which is preliminary data.</text>
</comment>
<dbReference type="PROSITE" id="PS51257">
    <property type="entry name" value="PROKAR_LIPOPROTEIN"/>
    <property type="match status" value="1"/>
</dbReference>
<keyword evidence="3" id="KW-1185">Reference proteome</keyword>
<dbReference type="EMBL" id="JADBEC010000001">
    <property type="protein sequence ID" value="MBE1506258.1"/>
    <property type="molecule type" value="Genomic_DNA"/>
</dbReference>
<gene>
    <name evidence="2" type="ORF">H4W29_003439</name>
</gene>
<organism evidence="2 3">
    <name type="scientific">Rhizobium viscosum</name>
    <name type="common">Arthrobacter viscosus</name>
    <dbReference type="NCBI Taxonomy" id="1673"/>
    <lineage>
        <taxon>Bacteria</taxon>
        <taxon>Pseudomonadati</taxon>
        <taxon>Pseudomonadota</taxon>
        <taxon>Alphaproteobacteria</taxon>
        <taxon>Hyphomicrobiales</taxon>
        <taxon>Rhizobiaceae</taxon>
        <taxon>Rhizobium/Agrobacterium group</taxon>
        <taxon>Rhizobium</taxon>
    </lineage>
</organism>
<keyword evidence="1" id="KW-0732">Signal</keyword>
<name>A0ABR9ISZ2_RHIVS</name>
<evidence type="ECO:0000313" key="3">
    <source>
        <dbReference type="Proteomes" id="UP000620262"/>
    </source>
</evidence>
<dbReference type="RefSeq" id="WP_192729989.1">
    <property type="nucleotide sequence ID" value="NZ_BAAAVL010000017.1"/>
</dbReference>